<dbReference type="OrthoDB" id="9789836at2"/>
<protein>
    <recommendedName>
        <fullName evidence="5">DUF1009 domain-containing protein</fullName>
    </recommendedName>
</protein>
<dbReference type="AlphaFoldDB" id="A0A1M4SD56"/>
<dbReference type="Gene3D" id="3.40.140.80">
    <property type="match status" value="1"/>
</dbReference>
<evidence type="ECO:0008006" key="5">
    <source>
        <dbReference type="Google" id="ProtNLM"/>
    </source>
</evidence>
<dbReference type="Pfam" id="PF06230">
    <property type="entry name" value="LpxI_C"/>
    <property type="match status" value="1"/>
</dbReference>
<accession>A0A1M4SD56</accession>
<evidence type="ECO:0000259" key="1">
    <source>
        <dbReference type="Pfam" id="PF06230"/>
    </source>
</evidence>
<feature type="domain" description="LpxI N-terminal" evidence="2">
    <location>
        <begin position="3"/>
        <end position="131"/>
    </location>
</feature>
<dbReference type="InterPro" id="IPR053174">
    <property type="entry name" value="LpxI"/>
</dbReference>
<dbReference type="STRING" id="1123243.SAMN02745190_00093"/>
<evidence type="ECO:0000259" key="2">
    <source>
        <dbReference type="Pfam" id="PF17930"/>
    </source>
</evidence>
<gene>
    <name evidence="3" type="ORF">SAMN02745190_00093</name>
</gene>
<dbReference type="PANTHER" id="PTHR39962:SF1">
    <property type="entry name" value="LPXI FAMILY PROTEIN"/>
    <property type="match status" value="1"/>
</dbReference>
<proteinExistence type="predicted"/>
<dbReference type="PANTHER" id="PTHR39962">
    <property type="entry name" value="BLL4848 PROTEIN"/>
    <property type="match status" value="1"/>
</dbReference>
<dbReference type="EMBL" id="FQUG01000002">
    <property type="protein sequence ID" value="SHE30164.1"/>
    <property type="molecule type" value="Genomic_DNA"/>
</dbReference>
<keyword evidence="4" id="KW-1185">Reference proteome</keyword>
<name>A0A1M4SD56_9FIRM</name>
<dbReference type="Proteomes" id="UP000184404">
    <property type="component" value="Unassembled WGS sequence"/>
</dbReference>
<dbReference type="RefSeq" id="WP_072934226.1">
    <property type="nucleotide sequence ID" value="NZ_FQUG01000002.1"/>
</dbReference>
<dbReference type="Pfam" id="PF17930">
    <property type="entry name" value="LpxI_N"/>
    <property type="match status" value="1"/>
</dbReference>
<reference evidence="3 4" key="1">
    <citation type="submission" date="2016-11" db="EMBL/GenBank/DDBJ databases">
        <authorList>
            <person name="Jaros S."/>
            <person name="Januszkiewicz K."/>
            <person name="Wedrychowicz H."/>
        </authorList>
    </citation>
    <scope>NUCLEOTIDE SEQUENCE [LARGE SCALE GENOMIC DNA]</scope>
    <source>
        <strain evidence="3 4">DSM 10502</strain>
    </source>
</reference>
<dbReference type="InterPro" id="IPR010415">
    <property type="entry name" value="LpxI_C"/>
</dbReference>
<feature type="domain" description="LpxI C-terminal" evidence="1">
    <location>
        <begin position="138"/>
        <end position="266"/>
    </location>
</feature>
<dbReference type="InterPro" id="IPR041255">
    <property type="entry name" value="LpxI_N"/>
</dbReference>
<dbReference type="InterPro" id="IPR043167">
    <property type="entry name" value="LpxI_C_sf"/>
</dbReference>
<dbReference type="Gene3D" id="3.40.50.20">
    <property type="match status" value="1"/>
</dbReference>
<sequence>MEKIGLLAGVGHLPVECAQAASKLGYEVYAVALLSEVDKTLKDCVAGYADINVAKVGKIIDFLKENDVHKVTMIGKVTKELLMSGNYALPDFRTVKLLWSLPDHKDDTIMLTFVEELAKEGIEVCDQTLLIRPLMPEKGTLTKREPTEAELKDMEFGFRMAKEIGRLDVGQTAVVKDLAVMALEAIEGTDACIDRGGKLSRGGAVVVKVAKPEQDLRFDVPAVGVTTIEHMAAVGAKALAIEAGHTLLVDREEVIALAEKNKITIVAM</sequence>
<evidence type="ECO:0000313" key="4">
    <source>
        <dbReference type="Proteomes" id="UP000184404"/>
    </source>
</evidence>
<organism evidence="3 4">
    <name type="scientific">Schwartzia succinivorans DSM 10502</name>
    <dbReference type="NCBI Taxonomy" id="1123243"/>
    <lineage>
        <taxon>Bacteria</taxon>
        <taxon>Bacillati</taxon>
        <taxon>Bacillota</taxon>
        <taxon>Negativicutes</taxon>
        <taxon>Selenomonadales</taxon>
        <taxon>Selenomonadaceae</taxon>
        <taxon>Schwartzia</taxon>
    </lineage>
</organism>
<evidence type="ECO:0000313" key="3">
    <source>
        <dbReference type="EMBL" id="SHE30164.1"/>
    </source>
</evidence>